<dbReference type="Proteomes" id="UP001206925">
    <property type="component" value="Unassembled WGS sequence"/>
</dbReference>
<keyword evidence="2" id="KW-1185">Reference proteome</keyword>
<reference evidence="1" key="1">
    <citation type="submission" date="2022-06" db="EMBL/GenBank/DDBJ databases">
        <title>Uncovering the hologenomic basis of an extraordinary plant invasion.</title>
        <authorList>
            <person name="Bieker V.C."/>
            <person name="Martin M.D."/>
            <person name="Gilbert T."/>
            <person name="Hodgins K."/>
            <person name="Battlay P."/>
            <person name="Petersen B."/>
            <person name="Wilson J."/>
        </authorList>
    </citation>
    <scope>NUCLEOTIDE SEQUENCE</scope>
    <source>
        <strain evidence="1">AA19_3_7</strain>
        <tissue evidence="1">Leaf</tissue>
    </source>
</reference>
<dbReference type="Gene3D" id="1.10.510.10">
    <property type="entry name" value="Transferase(Phosphotransferase) domain 1"/>
    <property type="match status" value="1"/>
</dbReference>
<proteinExistence type="predicted"/>
<accession>A0AAD5GS00</accession>
<sequence length="192" mass="21251">MGRYEIKHHKWFKPINWKRLDAREIQPTFRPEVARNQCIANLDNRGDKVGGLDNGSDDDIEGLYDSCCELCDDGGVKGHVCDVSIQLWTLELAAAVNHSGFKTQLNTTLGSSNEPSSTKVQLQANQVYPCVSATCVTRYLPGNHSYVPSTNAIVVKAWKTQMSTNYRLPFVGDARSHIIGNACPVPLIDQCI</sequence>
<dbReference type="EMBL" id="JAMZMK010005540">
    <property type="protein sequence ID" value="KAI7753117.1"/>
    <property type="molecule type" value="Genomic_DNA"/>
</dbReference>
<organism evidence="1 2">
    <name type="scientific">Ambrosia artemisiifolia</name>
    <name type="common">Common ragweed</name>
    <dbReference type="NCBI Taxonomy" id="4212"/>
    <lineage>
        <taxon>Eukaryota</taxon>
        <taxon>Viridiplantae</taxon>
        <taxon>Streptophyta</taxon>
        <taxon>Embryophyta</taxon>
        <taxon>Tracheophyta</taxon>
        <taxon>Spermatophyta</taxon>
        <taxon>Magnoliopsida</taxon>
        <taxon>eudicotyledons</taxon>
        <taxon>Gunneridae</taxon>
        <taxon>Pentapetalae</taxon>
        <taxon>asterids</taxon>
        <taxon>campanulids</taxon>
        <taxon>Asterales</taxon>
        <taxon>Asteraceae</taxon>
        <taxon>Asteroideae</taxon>
        <taxon>Heliantheae alliance</taxon>
        <taxon>Heliantheae</taxon>
        <taxon>Ambrosia</taxon>
    </lineage>
</organism>
<dbReference type="AlphaFoldDB" id="A0AAD5GS00"/>
<evidence type="ECO:0000313" key="1">
    <source>
        <dbReference type="EMBL" id="KAI7753117.1"/>
    </source>
</evidence>
<evidence type="ECO:0000313" key="2">
    <source>
        <dbReference type="Proteomes" id="UP001206925"/>
    </source>
</evidence>
<comment type="caution">
    <text evidence="1">The sequence shown here is derived from an EMBL/GenBank/DDBJ whole genome shotgun (WGS) entry which is preliminary data.</text>
</comment>
<name>A0AAD5GS00_AMBAR</name>
<protein>
    <submittedName>
        <fullName evidence="1">Uncharacterized protein</fullName>
    </submittedName>
</protein>
<gene>
    <name evidence="1" type="ORF">M8C21_004984</name>
</gene>
<dbReference type="Gene3D" id="3.30.200.20">
    <property type="entry name" value="Phosphorylase Kinase, domain 1"/>
    <property type="match status" value="1"/>
</dbReference>